<dbReference type="InterPro" id="IPR027417">
    <property type="entry name" value="P-loop_NTPase"/>
</dbReference>
<dbReference type="Pfam" id="PF00005">
    <property type="entry name" value="ABC_tran"/>
    <property type="match status" value="1"/>
</dbReference>
<evidence type="ECO:0000256" key="2">
    <source>
        <dbReference type="ARBA" id="ARBA00022741"/>
    </source>
</evidence>
<keyword evidence="1" id="KW-0813">Transport</keyword>
<name>A0A1M6T5A7_9CLOT</name>
<evidence type="ECO:0000256" key="1">
    <source>
        <dbReference type="ARBA" id="ARBA00022448"/>
    </source>
</evidence>
<dbReference type="CDD" id="cd03230">
    <property type="entry name" value="ABC_DR_subfamily_A"/>
    <property type="match status" value="1"/>
</dbReference>
<reference evidence="5 6" key="1">
    <citation type="submission" date="2016-11" db="EMBL/GenBank/DDBJ databases">
        <authorList>
            <person name="Jaros S."/>
            <person name="Januszkiewicz K."/>
            <person name="Wedrychowicz H."/>
        </authorList>
    </citation>
    <scope>NUCLEOTIDE SEQUENCE [LARGE SCALE GENOMIC DNA]</scope>
    <source>
        <strain evidence="5 6">DSM 21758</strain>
    </source>
</reference>
<evidence type="ECO:0000313" key="6">
    <source>
        <dbReference type="Proteomes" id="UP000184310"/>
    </source>
</evidence>
<dbReference type="PROSITE" id="PS50893">
    <property type="entry name" value="ABC_TRANSPORTER_2"/>
    <property type="match status" value="1"/>
</dbReference>
<keyword evidence="6" id="KW-1185">Reference proteome</keyword>
<evidence type="ECO:0000256" key="3">
    <source>
        <dbReference type="ARBA" id="ARBA00022840"/>
    </source>
</evidence>
<dbReference type="SMART" id="SM00382">
    <property type="entry name" value="AAA"/>
    <property type="match status" value="1"/>
</dbReference>
<dbReference type="InterPro" id="IPR003593">
    <property type="entry name" value="AAA+_ATPase"/>
</dbReference>
<accession>A0A1M6T5A7</accession>
<dbReference type="SUPFAM" id="SSF52540">
    <property type="entry name" value="P-loop containing nucleoside triphosphate hydrolases"/>
    <property type="match status" value="1"/>
</dbReference>
<proteinExistence type="predicted"/>
<dbReference type="InterPro" id="IPR051782">
    <property type="entry name" value="ABC_Transporter_VariousFunc"/>
</dbReference>
<dbReference type="GO" id="GO:0016887">
    <property type="term" value="F:ATP hydrolysis activity"/>
    <property type="evidence" value="ECO:0007669"/>
    <property type="project" value="InterPro"/>
</dbReference>
<evidence type="ECO:0000259" key="4">
    <source>
        <dbReference type="PROSITE" id="PS50893"/>
    </source>
</evidence>
<feature type="domain" description="ABC transporter" evidence="4">
    <location>
        <begin position="4"/>
        <end position="229"/>
    </location>
</feature>
<dbReference type="Gene3D" id="3.40.50.300">
    <property type="entry name" value="P-loop containing nucleotide triphosphate hydrolases"/>
    <property type="match status" value="1"/>
</dbReference>
<dbReference type="PANTHER" id="PTHR42939">
    <property type="entry name" value="ABC TRANSPORTER ATP-BINDING PROTEIN ALBC-RELATED"/>
    <property type="match status" value="1"/>
</dbReference>
<organism evidence="5 6">
    <name type="scientific">Clostridium cavendishii DSM 21758</name>
    <dbReference type="NCBI Taxonomy" id="1121302"/>
    <lineage>
        <taxon>Bacteria</taxon>
        <taxon>Bacillati</taxon>
        <taxon>Bacillota</taxon>
        <taxon>Clostridia</taxon>
        <taxon>Eubacteriales</taxon>
        <taxon>Clostridiaceae</taxon>
        <taxon>Clostridium</taxon>
    </lineage>
</organism>
<evidence type="ECO:0000313" key="5">
    <source>
        <dbReference type="EMBL" id="SHK51948.1"/>
    </source>
</evidence>
<keyword evidence="3 5" id="KW-0067">ATP-binding</keyword>
<dbReference type="InterPro" id="IPR003439">
    <property type="entry name" value="ABC_transporter-like_ATP-bd"/>
</dbReference>
<dbReference type="RefSeq" id="WP_072992210.1">
    <property type="nucleotide sequence ID" value="NZ_FQZB01000019.1"/>
</dbReference>
<protein>
    <submittedName>
        <fullName evidence="5">ABC-2 type transport system ATP-binding protein</fullName>
    </submittedName>
</protein>
<sequence>MSIIKCVNLSKLYGKNKSLSDISFTIEEDTITGIIGRNGAGKTTLLKIIAGFIKNTSGEISVLNNNPFDNLYVATNIFFSDDNMVFPSSLNLSEILKEAGKLYPNWDTDLSNGLFEYFKLNPKQYHQKLSKGQKSTFNMIIALASHSPITIFDEPTTGMDASVRKDFYKALLKDYIKYPRTILLSSHLLSEIEDILENIVLIKNGQTVLQMPIEELKEMAIGLRGDKNYINEITNDKEIIHTENITNNNIFVVVKNDFSGDTLQNIKLAGTIVSPVSTDDLCVYLTADSKGGIDDVFNKNKSI</sequence>
<dbReference type="GO" id="GO:0005524">
    <property type="term" value="F:ATP binding"/>
    <property type="evidence" value="ECO:0007669"/>
    <property type="project" value="UniProtKB-KW"/>
</dbReference>
<dbReference type="STRING" id="1121302.SAMN02745163_03948"/>
<dbReference type="Proteomes" id="UP000184310">
    <property type="component" value="Unassembled WGS sequence"/>
</dbReference>
<dbReference type="AlphaFoldDB" id="A0A1M6T5A7"/>
<dbReference type="PANTHER" id="PTHR42939:SF1">
    <property type="entry name" value="ABC TRANSPORTER ATP-BINDING PROTEIN ALBC-RELATED"/>
    <property type="match status" value="1"/>
</dbReference>
<dbReference type="OrthoDB" id="9804819at2"/>
<dbReference type="EMBL" id="FQZB01000019">
    <property type="protein sequence ID" value="SHK51948.1"/>
    <property type="molecule type" value="Genomic_DNA"/>
</dbReference>
<keyword evidence="2" id="KW-0547">Nucleotide-binding</keyword>
<gene>
    <name evidence="5" type="ORF">SAMN02745163_03948</name>
</gene>